<dbReference type="InterPro" id="IPR050840">
    <property type="entry name" value="Adaptor_Complx_Large_Subunit"/>
</dbReference>
<dbReference type="GO" id="GO:0015031">
    <property type="term" value="P:protein transport"/>
    <property type="evidence" value="ECO:0007669"/>
    <property type="project" value="UniProtKB-KW"/>
</dbReference>
<name>A0A834Z8Z7_TETSI</name>
<dbReference type="GO" id="GO:0012505">
    <property type="term" value="C:endomembrane system"/>
    <property type="evidence" value="ECO:0007669"/>
    <property type="project" value="UniProtKB-SubCell"/>
</dbReference>
<dbReference type="Gene3D" id="1.25.10.10">
    <property type="entry name" value="Leucine-rich Repeat Variant"/>
    <property type="match status" value="2"/>
</dbReference>
<keyword evidence="4" id="KW-0472">Membrane</keyword>
<dbReference type="InterPro" id="IPR011989">
    <property type="entry name" value="ARM-like"/>
</dbReference>
<dbReference type="GO" id="GO:0005737">
    <property type="term" value="C:cytoplasm"/>
    <property type="evidence" value="ECO:0007669"/>
    <property type="project" value="UniProtKB-ARBA"/>
</dbReference>
<dbReference type="OrthoDB" id="413467at2759"/>
<evidence type="ECO:0000313" key="7">
    <source>
        <dbReference type="Proteomes" id="UP000655225"/>
    </source>
</evidence>
<evidence type="ECO:0000313" key="6">
    <source>
        <dbReference type="EMBL" id="KAF8403199.1"/>
    </source>
</evidence>
<dbReference type="InterPro" id="IPR016024">
    <property type="entry name" value="ARM-type_fold"/>
</dbReference>
<sequence length="1136" mass="122473">MALSGMRGLSVFISDVRNSQNKDQERVRVDKELGNIRTRFKNEKSKTFDFVEGDDAAKVAVKIFERGRGFFTEIWLDQVAGWRLEQFIVECISARAEKYRVDHLPCSRGKILVEKNRNGRGAFIALSLFPFSGGRRRWIIFPEGRLRDGWRWIAEALRSVLPIRSSPSRLLHRGSELQPLSGPCWPSLSCRDVGYAPANELSVPLATRAPLLDPDQSWPARWWNLALVCIFSKPWGSWEALEKSVNDILPRDEQSKLVPLGASKGIIVVKKLSTVRELSACDPWPLPNGGSFSLNRWWPRVNGVQSVDLRACFWLEIVGLPFHLWKSEIFSLIGDACGGFLRVDHRTLGLLDLSVARIQVVETRLQCIPRTIEIPDGGRMVSVAVFVSPVADPPVSGGTLSGRPSFRGKEDSQKFEFQITAGKPVKEANQLPHFQPWLAVGAGGQVCQSSGAVSLVENSPQAGAPAVECGRRNGQGRQVWGRARRGGTRFWFRGLRGRLVLRRARPISAKGRSVGGVGCGDLHVGAFREVGPQVGVAPLCPGPNPVGPSGVVQQGVLGLTLRSGPNGDLASSPLSEDPFGLYPILNRLGTFKQGPDPKSGASLSSSRPVGDGVELSSKGLAASGRLSSSSKSSFVLKRLEDSRWFRFGSPNYGFVGDSSSVESRVPCSSLLSGKELSKWSGRGRASESGEDHIAGLEQSDLLSPDLGCSSRGQGLYGDGDVDRHYSEEVDLSAIDSTMVLQSPGSDHIKSSHEFLVEEPPDPMREPVVAGSPSWDASLGRASMAGLEAWSAGVGSVSGSSHSVQGSSVDPGDAAGVEALWTSVTVEGGKVGCDSGTACELEAKTVSPLRRGLGAASSVSEPQFPSVGGQADLEGVVASMVEFGKGLGMSFEGREAEVCEIFRTLVRGASKGLTPYEKKKYVWKMLYIYMLGYDVDFGHMEAVSLISAPKYPEKQVPLLLELLMCEDALVCDCMVGRKGIEGFSRQRSLLLCINGIYPLIHKLGYHCPNRSKASQRQELVDEPGFELDSAFSVSSVSSPLRSEGLRQTRGRSDTSLQLGRIVLSCGSEEDHNQDATIGTSEVSGGEGRPGDAKVPSPGGLEMEPIALRSPHEEPEGGLGDEAVPVTEGLVPNPFFGC</sequence>
<dbReference type="PANTHER" id="PTHR22780">
    <property type="entry name" value="ADAPTIN, ALPHA/GAMMA/EPSILON"/>
    <property type="match status" value="1"/>
</dbReference>
<evidence type="ECO:0000256" key="1">
    <source>
        <dbReference type="ARBA" id="ARBA00004308"/>
    </source>
</evidence>
<accession>A0A834Z8Z7</accession>
<keyword evidence="7" id="KW-1185">Reference proteome</keyword>
<comment type="subcellular location">
    <subcellularLocation>
        <location evidence="1">Endomembrane system</location>
    </subcellularLocation>
</comment>
<feature type="region of interest" description="Disordered" evidence="5">
    <location>
        <begin position="1068"/>
        <end position="1136"/>
    </location>
</feature>
<dbReference type="SUPFAM" id="SSF48371">
    <property type="entry name" value="ARM repeat"/>
    <property type="match status" value="1"/>
</dbReference>
<evidence type="ECO:0000256" key="3">
    <source>
        <dbReference type="ARBA" id="ARBA00022927"/>
    </source>
</evidence>
<reference evidence="6 7" key="1">
    <citation type="submission" date="2020-04" db="EMBL/GenBank/DDBJ databases">
        <title>Plant Genome Project.</title>
        <authorList>
            <person name="Zhang R.-G."/>
        </authorList>
    </citation>
    <scope>NUCLEOTIDE SEQUENCE [LARGE SCALE GENOMIC DNA]</scope>
    <source>
        <strain evidence="6">YNK0</strain>
        <tissue evidence="6">Leaf</tissue>
    </source>
</reference>
<organism evidence="6 7">
    <name type="scientific">Tetracentron sinense</name>
    <name type="common">Spur-leaf</name>
    <dbReference type="NCBI Taxonomy" id="13715"/>
    <lineage>
        <taxon>Eukaryota</taxon>
        <taxon>Viridiplantae</taxon>
        <taxon>Streptophyta</taxon>
        <taxon>Embryophyta</taxon>
        <taxon>Tracheophyta</taxon>
        <taxon>Spermatophyta</taxon>
        <taxon>Magnoliopsida</taxon>
        <taxon>Trochodendrales</taxon>
        <taxon>Trochodendraceae</taxon>
        <taxon>Tetracentron</taxon>
    </lineage>
</organism>
<evidence type="ECO:0008006" key="8">
    <source>
        <dbReference type="Google" id="ProtNLM"/>
    </source>
</evidence>
<keyword evidence="3" id="KW-0653">Protein transport</keyword>
<proteinExistence type="predicted"/>
<evidence type="ECO:0000256" key="4">
    <source>
        <dbReference type="ARBA" id="ARBA00023136"/>
    </source>
</evidence>
<evidence type="ECO:0000256" key="2">
    <source>
        <dbReference type="ARBA" id="ARBA00022448"/>
    </source>
</evidence>
<keyword evidence="2" id="KW-0813">Transport</keyword>
<evidence type="ECO:0000256" key="5">
    <source>
        <dbReference type="SAM" id="MobiDB-lite"/>
    </source>
</evidence>
<protein>
    <recommendedName>
        <fullName evidence="8">DUF4283 domain-containing protein</fullName>
    </recommendedName>
</protein>
<gene>
    <name evidence="6" type="ORF">HHK36_011298</name>
</gene>
<comment type="caution">
    <text evidence="6">The sequence shown here is derived from an EMBL/GenBank/DDBJ whole genome shotgun (WGS) entry which is preliminary data.</text>
</comment>
<dbReference type="Proteomes" id="UP000655225">
    <property type="component" value="Unassembled WGS sequence"/>
</dbReference>
<dbReference type="AlphaFoldDB" id="A0A834Z8Z7"/>
<dbReference type="EMBL" id="JABCRI010000007">
    <property type="protein sequence ID" value="KAF8403199.1"/>
    <property type="molecule type" value="Genomic_DNA"/>
</dbReference>